<accession>A0A2V1E4T0</accession>
<feature type="domain" description="RING-type" evidence="5">
    <location>
        <begin position="257"/>
        <end position="313"/>
    </location>
</feature>
<dbReference type="AlphaFoldDB" id="A0A2V1E4T0"/>
<organism evidence="6 7">
    <name type="scientific">Periconia macrospinosa</name>
    <dbReference type="NCBI Taxonomy" id="97972"/>
    <lineage>
        <taxon>Eukaryota</taxon>
        <taxon>Fungi</taxon>
        <taxon>Dikarya</taxon>
        <taxon>Ascomycota</taxon>
        <taxon>Pezizomycotina</taxon>
        <taxon>Dothideomycetes</taxon>
        <taxon>Pleosporomycetidae</taxon>
        <taxon>Pleosporales</taxon>
        <taxon>Massarineae</taxon>
        <taxon>Periconiaceae</taxon>
        <taxon>Periconia</taxon>
    </lineage>
</organism>
<name>A0A2V1E4T0_9PLEO</name>
<dbReference type="PROSITE" id="PS00518">
    <property type="entry name" value="ZF_RING_1"/>
    <property type="match status" value="1"/>
</dbReference>
<dbReference type="EMBL" id="KZ805316">
    <property type="protein sequence ID" value="PVI05109.1"/>
    <property type="molecule type" value="Genomic_DNA"/>
</dbReference>
<dbReference type="OrthoDB" id="8062037at2759"/>
<protein>
    <recommendedName>
        <fullName evidence="5">RING-type domain-containing protein</fullName>
    </recommendedName>
</protein>
<proteinExistence type="predicted"/>
<dbReference type="PROSITE" id="PS50089">
    <property type="entry name" value="ZF_RING_2"/>
    <property type="match status" value="1"/>
</dbReference>
<keyword evidence="7" id="KW-1185">Reference proteome</keyword>
<dbReference type="GO" id="GO:0008270">
    <property type="term" value="F:zinc ion binding"/>
    <property type="evidence" value="ECO:0007669"/>
    <property type="project" value="UniProtKB-KW"/>
</dbReference>
<evidence type="ECO:0000256" key="3">
    <source>
        <dbReference type="ARBA" id="ARBA00022833"/>
    </source>
</evidence>
<keyword evidence="3" id="KW-0862">Zinc</keyword>
<dbReference type="Pfam" id="PF00097">
    <property type="entry name" value="zf-C3HC4"/>
    <property type="match status" value="1"/>
</dbReference>
<evidence type="ECO:0000256" key="4">
    <source>
        <dbReference type="PROSITE-ProRule" id="PRU00175"/>
    </source>
</evidence>
<reference evidence="6 7" key="1">
    <citation type="journal article" date="2018" name="Sci. Rep.">
        <title>Comparative genomics provides insights into the lifestyle and reveals functional heterogeneity of dark septate endophytic fungi.</title>
        <authorList>
            <person name="Knapp D.G."/>
            <person name="Nemeth J.B."/>
            <person name="Barry K."/>
            <person name="Hainaut M."/>
            <person name="Henrissat B."/>
            <person name="Johnson J."/>
            <person name="Kuo A."/>
            <person name="Lim J.H.P."/>
            <person name="Lipzen A."/>
            <person name="Nolan M."/>
            <person name="Ohm R.A."/>
            <person name="Tamas L."/>
            <person name="Grigoriev I.V."/>
            <person name="Spatafora J.W."/>
            <person name="Nagy L.G."/>
            <person name="Kovacs G.M."/>
        </authorList>
    </citation>
    <scope>NUCLEOTIDE SEQUENCE [LARGE SCALE GENOMIC DNA]</scope>
    <source>
        <strain evidence="6 7">DSE2036</strain>
    </source>
</reference>
<gene>
    <name evidence="6" type="ORF">DM02DRAFT_624390</name>
</gene>
<evidence type="ECO:0000313" key="6">
    <source>
        <dbReference type="EMBL" id="PVI05109.1"/>
    </source>
</evidence>
<dbReference type="SMART" id="SM00184">
    <property type="entry name" value="RING"/>
    <property type="match status" value="1"/>
</dbReference>
<dbReference type="Proteomes" id="UP000244855">
    <property type="component" value="Unassembled WGS sequence"/>
</dbReference>
<sequence>MSYLHENGTQYPRWVFTKQLAVVSRILQSIDATPDNVTAIDFQNPEQSLAWGRRCFLREIILNQKPGYAWYQHRLDISIPYEPEPELRSDIDSLPKNEREKLVSQARGRFCKAFLKLIDESQYRKESLDYLMSSLWTYFVHCTSTNLWVRATVHCNDKLERHWNTLNPSEKSKFFSTLHIIKIGTFSVPPRQAMPDSEGIHHDLELSRLLIETSEALTRCDTVTNQIGNSSAPQELTTANITHPVCDPSDIEGNDQCPICTNDYRIQDPKTLLPTSENSPVRLNGCKHIFCSSCIGRLLDTSNDYSKCCPTCREPFGTLEVSVLSEKLRGTILRCNHFTDKTSYGRKILDQIKTYIDAASDTLGTVDNIHPGHLLNEVLGSVDTVQNWLHSKRQSYSEDLHEVDRSGAKEALNTLTTSWDRYNAFLNRDLKSYNAARSKNLHHLVLTEQIYFFLDICDFEDDLELEEELQMEDSGVFEDDESVSE</sequence>
<dbReference type="InterPro" id="IPR013083">
    <property type="entry name" value="Znf_RING/FYVE/PHD"/>
</dbReference>
<dbReference type="SUPFAM" id="SSF57850">
    <property type="entry name" value="RING/U-box"/>
    <property type="match status" value="1"/>
</dbReference>
<keyword evidence="1" id="KW-0479">Metal-binding</keyword>
<dbReference type="InterPro" id="IPR001841">
    <property type="entry name" value="Znf_RING"/>
</dbReference>
<dbReference type="InterPro" id="IPR017907">
    <property type="entry name" value="Znf_RING_CS"/>
</dbReference>
<keyword evidence="2 4" id="KW-0863">Zinc-finger</keyword>
<dbReference type="InterPro" id="IPR018957">
    <property type="entry name" value="Znf_C3HC4_RING-type"/>
</dbReference>
<evidence type="ECO:0000256" key="2">
    <source>
        <dbReference type="ARBA" id="ARBA00022771"/>
    </source>
</evidence>
<evidence type="ECO:0000256" key="1">
    <source>
        <dbReference type="ARBA" id="ARBA00022723"/>
    </source>
</evidence>
<dbReference type="Gene3D" id="3.30.40.10">
    <property type="entry name" value="Zinc/RING finger domain, C3HC4 (zinc finger)"/>
    <property type="match status" value="1"/>
</dbReference>
<evidence type="ECO:0000259" key="5">
    <source>
        <dbReference type="PROSITE" id="PS50089"/>
    </source>
</evidence>
<evidence type="ECO:0000313" key="7">
    <source>
        <dbReference type="Proteomes" id="UP000244855"/>
    </source>
</evidence>